<protein>
    <submittedName>
        <fullName evidence="1">Uncharacterized protein</fullName>
    </submittedName>
</protein>
<keyword evidence="2" id="KW-1185">Reference proteome</keyword>
<organism evidence="1 2">
    <name type="scientific">Rhododendron molle</name>
    <name type="common">Chinese azalea</name>
    <name type="synonym">Azalea mollis</name>
    <dbReference type="NCBI Taxonomy" id="49168"/>
    <lineage>
        <taxon>Eukaryota</taxon>
        <taxon>Viridiplantae</taxon>
        <taxon>Streptophyta</taxon>
        <taxon>Embryophyta</taxon>
        <taxon>Tracheophyta</taxon>
        <taxon>Spermatophyta</taxon>
        <taxon>Magnoliopsida</taxon>
        <taxon>eudicotyledons</taxon>
        <taxon>Gunneridae</taxon>
        <taxon>Pentapetalae</taxon>
        <taxon>asterids</taxon>
        <taxon>Ericales</taxon>
        <taxon>Ericaceae</taxon>
        <taxon>Ericoideae</taxon>
        <taxon>Rhodoreae</taxon>
        <taxon>Rhododendron</taxon>
    </lineage>
</organism>
<evidence type="ECO:0000313" key="1">
    <source>
        <dbReference type="EMBL" id="KAI8532926.1"/>
    </source>
</evidence>
<comment type="caution">
    <text evidence="1">The sequence shown here is derived from an EMBL/GenBank/DDBJ whole genome shotgun (WGS) entry which is preliminary data.</text>
</comment>
<dbReference type="Proteomes" id="UP001062846">
    <property type="component" value="Chromosome 11"/>
</dbReference>
<proteinExistence type="predicted"/>
<evidence type="ECO:0000313" key="2">
    <source>
        <dbReference type="Proteomes" id="UP001062846"/>
    </source>
</evidence>
<accession>A0ACC0LXD1</accession>
<name>A0ACC0LXD1_RHOML</name>
<gene>
    <name evidence="1" type="ORF">RHMOL_Rhmol11G0256000</name>
</gene>
<sequence length="421" mass="47747">MEINNSRNSSSIMWFFKDKGFDDKSINVMFKKCKRLEGAQRQRALENWDYLRNIGIQERKLPSVVSKCPKILTIHLDEKLIPMVQCLATLGTKPREVASAITKFPNILSHSVEEKLCPLLAFFQALGVPEKQVGKMILLNPRIISYSIESKLSQVVDFLASLGLGEEGMIGKVLMRNPYMVGYSVDKRLQPTLEFLKSIGLTELNLQKVAVNYPEVLCRDVDKILRPNFTYLRGCGFEGGQIAAMVTAYPLVLIKSINNSLEPRIRFLVEVMGRRIEEAADYPDFFRHGFKKRLELRQKLLKRKNIHCSLSEMLDFVKVNPEFDYLFPVRFSKRTFPDKSSLVELDEDALRPPTSPSPNAPSGSIPPPLSTVVNNVAQALSAEKPVDEQYHAVTKPRPLSPFAMYEDLKPPTSPCPTPRKF</sequence>
<reference evidence="1" key="1">
    <citation type="submission" date="2022-02" db="EMBL/GenBank/DDBJ databases">
        <title>Plant Genome Project.</title>
        <authorList>
            <person name="Zhang R.-G."/>
        </authorList>
    </citation>
    <scope>NUCLEOTIDE SEQUENCE</scope>
    <source>
        <strain evidence="1">AT1</strain>
    </source>
</reference>
<dbReference type="EMBL" id="CM046398">
    <property type="protein sequence ID" value="KAI8532926.1"/>
    <property type="molecule type" value="Genomic_DNA"/>
</dbReference>